<dbReference type="InterPro" id="IPR043502">
    <property type="entry name" value="DNA/RNA_pol_sf"/>
</dbReference>
<evidence type="ECO:0000313" key="2">
    <source>
        <dbReference type="EMBL" id="GEU52422.1"/>
    </source>
</evidence>
<dbReference type="AlphaFoldDB" id="A0A6L2KV21"/>
<dbReference type="Gene3D" id="3.10.10.10">
    <property type="entry name" value="HIV Type 1 Reverse Transcriptase, subunit A, domain 1"/>
    <property type="match status" value="1"/>
</dbReference>
<comment type="caution">
    <text evidence="2">The sequence shown here is derived from an EMBL/GenBank/DDBJ whole genome shotgun (WGS) entry which is preliminary data.</text>
</comment>
<feature type="domain" description="Reverse transcriptase" evidence="1">
    <location>
        <begin position="46"/>
        <end position="230"/>
    </location>
</feature>
<dbReference type="InterPro" id="IPR043128">
    <property type="entry name" value="Rev_trsase/Diguanyl_cyclase"/>
</dbReference>
<dbReference type="SUPFAM" id="SSF56672">
    <property type="entry name" value="DNA/RNA polymerases"/>
    <property type="match status" value="1"/>
</dbReference>
<dbReference type="Pfam" id="PF17921">
    <property type="entry name" value="Integrase_H2C2"/>
    <property type="match status" value="1"/>
</dbReference>
<dbReference type="PROSITE" id="PS50878">
    <property type="entry name" value="RT_POL"/>
    <property type="match status" value="1"/>
</dbReference>
<keyword evidence="2" id="KW-0695">RNA-directed DNA polymerase</keyword>
<dbReference type="InterPro" id="IPR053134">
    <property type="entry name" value="RNA-dir_DNA_polymerase"/>
</dbReference>
<dbReference type="InterPro" id="IPR041588">
    <property type="entry name" value="Integrase_H2C2"/>
</dbReference>
<keyword evidence="2" id="KW-0548">Nucleotidyltransferase</keyword>
<organism evidence="2">
    <name type="scientific">Tanacetum cinerariifolium</name>
    <name type="common">Dalmatian daisy</name>
    <name type="synonym">Chrysanthemum cinerariifolium</name>
    <dbReference type="NCBI Taxonomy" id="118510"/>
    <lineage>
        <taxon>Eukaryota</taxon>
        <taxon>Viridiplantae</taxon>
        <taxon>Streptophyta</taxon>
        <taxon>Embryophyta</taxon>
        <taxon>Tracheophyta</taxon>
        <taxon>Spermatophyta</taxon>
        <taxon>Magnoliopsida</taxon>
        <taxon>eudicotyledons</taxon>
        <taxon>Gunneridae</taxon>
        <taxon>Pentapetalae</taxon>
        <taxon>asterids</taxon>
        <taxon>campanulids</taxon>
        <taxon>Asterales</taxon>
        <taxon>Asteraceae</taxon>
        <taxon>Asteroideae</taxon>
        <taxon>Anthemideae</taxon>
        <taxon>Anthemidinae</taxon>
        <taxon>Tanacetum</taxon>
    </lineage>
</organism>
<sequence>MKVNELKLEEIPVGHLIPGAMLVAKSSYRLAPMEMQELSNQLKELQDKGFIRPSSSPWGALVLFVKKKDSSFRMCIDYQELNKLTIKNCYLLSRIDDLFDQLQGSQYFLKIDLRSSYHQLRAREEDIPKTTFRTRYRHFEFTVMPFGLTNAPVVFMDLMNRVCRSYLDKFVIVFIDDVLIYSMSKDEHEVHLKLILKLLEKEKLFMKFSKCKFWLQEGDEQEIAFLTLKDMLCDAPILALPEGADDFVVYCDASNQIFGCVLMQKNKEERMKPRRARAMSMTVHYRIKARILEASKGVNTPAKMLKGLDKQFERKKMADYKMYYDLRGLYWCPGMKKDIAMNVSKCLTCSKDKAEHQKPSGLLQQPEISEWKWENITMDFIIKLPRTSSGHGAIWVIVDRLTKSAHFLAIREDYK</sequence>
<dbReference type="InterPro" id="IPR000477">
    <property type="entry name" value="RT_dom"/>
</dbReference>
<dbReference type="GO" id="GO:0003964">
    <property type="term" value="F:RNA-directed DNA polymerase activity"/>
    <property type="evidence" value="ECO:0007669"/>
    <property type="project" value="UniProtKB-KW"/>
</dbReference>
<accession>A0A6L2KV21</accession>
<dbReference type="EMBL" id="BKCJ010003013">
    <property type="protein sequence ID" value="GEU52422.1"/>
    <property type="molecule type" value="Genomic_DNA"/>
</dbReference>
<proteinExistence type="predicted"/>
<reference evidence="2" key="1">
    <citation type="journal article" date="2019" name="Sci. Rep.">
        <title>Draft genome of Tanacetum cinerariifolium, the natural source of mosquito coil.</title>
        <authorList>
            <person name="Yamashiro T."/>
            <person name="Shiraishi A."/>
            <person name="Satake H."/>
            <person name="Nakayama K."/>
        </authorList>
    </citation>
    <scope>NUCLEOTIDE SEQUENCE</scope>
</reference>
<dbReference type="Gene3D" id="3.30.70.270">
    <property type="match status" value="1"/>
</dbReference>
<dbReference type="Pfam" id="PF00078">
    <property type="entry name" value="RVT_1"/>
    <property type="match status" value="1"/>
</dbReference>
<name>A0A6L2KV21_TANCI</name>
<dbReference type="PANTHER" id="PTHR24559:SF444">
    <property type="entry name" value="REVERSE TRANSCRIPTASE DOMAIN-CONTAINING PROTEIN"/>
    <property type="match status" value="1"/>
</dbReference>
<dbReference type="PANTHER" id="PTHR24559">
    <property type="entry name" value="TRANSPOSON TY3-I GAG-POL POLYPROTEIN"/>
    <property type="match status" value="1"/>
</dbReference>
<keyword evidence="2" id="KW-0808">Transferase</keyword>
<protein>
    <submittedName>
        <fullName evidence="2">Putative reverse transcriptase domain-containing protein</fullName>
    </submittedName>
</protein>
<dbReference type="Gene3D" id="1.10.340.70">
    <property type="match status" value="1"/>
</dbReference>
<gene>
    <name evidence="2" type="ORF">Tci_024400</name>
</gene>
<dbReference type="CDD" id="cd01647">
    <property type="entry name" value="RT_LTR"/>
    <property type="match status" value="1"/>
</dbReference>
<evidence type="ECO:0000259" key="1">
    <source>
        <dbReference type="PROSITE" id="PS50878"/>
    </source>
</evidence>